<feature type="non-terminal residue" evidence="1">
    <location>
        <position position="176"/>
    </location>
</feature>
<organism evidence="1 2">
    <name type="scientific">Taxus chinensis</name>
    <name type="common">Chinese yew</name>
    <name type="synonym">Taxus wallichiana var. chinensis</name>
    <dbReference type="NCBI Taxonomy" id="29808"/>
    <lineage>
        <taxon>Eukaryota</taxon>
        <taxon>Viridiplantae</taxon>
        <taxon>Streptophyta</taxon>
        <taxon>Embryophyta</taxon>
        <taxon>Tracheophyta</taxon>
        <taxon>Spermatophyta</taxon>
        <taxon>Pinopsida</taxon>
        <taxon>Pinidae</taxon>
        <taxon>Conifers II</taxon>
        <taxon>Cupressales</taxon>
        <taxon>Taxaceae</taxon>
        <taxon>Taxus</taxon>
    </lineage>
</organism>
<sequence length="176" mass="20151">MLFMSKKKQCYSYNHAWSSMNGPLEVLHMKENYEEDASIGRELNDMYMRHDKAVEKVFVGALDFICMFVLCVGPEMEKIGRKRHKCGLVQHVHMYEKQSEEMSIMVGMHMRRSDDVILRPKNGRNTIGTTMHQIPNFIAAVISIISPYSTSISLMHLLPIAFSAPTWVTPLIGTKV</sequence>
<comment type="caution">
    <text evidence="1">The sequence shown here is derived from an EMBL/GenBank/DDBJ whole genome shotgun (WGS) entry which is preliminary data.</text>
</comment>
<protein>
    <submittedName>
        <fullName evidence="1">Uncharacterized protein</fullName>
    </submittedName>
</protein>
<reference evidence="1 2" key="1">
    <citation type="journal article" date="2021" name="Nat. Plants">
        <title>The Taxus genome provides insights into paclitaxel biosynthesis.</title>
        <authorList>
            <person name="Xiong X."/>
            <person name="Gou J."/>
            <person name="Liao Q."/>
            <person name="Li Y."/>
            <person name="Zhou Q."/>
            <person name="Bi G."/>
            <person name="Li C."/>
            <person name="Du R."/>
            <person name="Wang X."/>
            <person name="Sun T."/>
            <person name="Guo L."/>
            <person name="Liang H."/>
            <person name="Lu P."/>
            <person name="Wu Y."/>
            <person name="Zhang Z."/>
            <person name="Ro D.K."/>
            <person name="Shang Y."/>
            <person name="Huang S."/>
            <person name="Yan J."/>
        </authorList>
    </citation>
    <scope>NUCLEOTIDE SEQUENCE [LARGE SCALE GENOMIC DNA]</scope>
    <source>
        <strain evidence="1">Ta-2019</strain>
    </source>
</reference>
<dbReference type="Proteomes" id="UP000824469">
    <property type="component" value="Unassembled WGS sequence"/>
</dbReference>
<dbReference type="EMBL" id="JAHRHJ020000009">
    <property type="protein sequence ID" value="KAH9303030.1"/>
    <property type="molecule type" value="Genomic_DNA"/>
</dbReference>
<name>A0AA38CM15_TAXCH</name>
<evidence type="ECO:0000313" key="1">
    <source>
        <dbReference type="EMBL" id="KAH9303030.1"/>
    </source>
</evidence>
<evidence type="ECO:0000313" key="2">
    <source>
        <dbReference type="Proteomes" id="UP000824469"/>
    </source>
</evidence>
<dbReference type="AlphaFoldDB" id="A0AA38CM15"/>
<keyword evidence="2" id="KW-1185">Reference proteome</keyword>
<gene>
    <name evidence="1" type="ORF">KI387_014613</name>
</gene>
<proteinExistence type="predicted"/>
<accession>A0AA38CM15</accession>